<name>A0A8K0WKZ4_9HYPO</name>
<dbReference type="GO" id="GO:0020037">
    <property type="term" value="F:heme binding"/>
    <property type="evidence" value="ECO:0007669"/>
    <property type="project" value="InterPro"/>
</dbReference>
<dbReference type="PANTHER" id="PTHR46206">
    <property type="entry name" value="CYTOCHROME P450"/>
    <property type="match status" value="1"/>
</dbReference>
<keyword evidence="6 8" id="KW-0408">Iron</keyword>
<dbReference type="Proteomes" id="UP000813444">
    <property type="component" value="Unassembled WGS sequence"/>
</dbReference>
<comment type="pathway">
    <text evidence="2">Mycotoxin biosynthesis.</text>
</comment>
<evidence type="ECO:0000256" key="6">
    <source>
        <dbReference type="ARBA" id="ARBA00023004"/>
    </source>
</evidence>
<gene>
    <name evidence="9" type="ORF">B0I35DRAFT_494644</name>
</gene>
<dbReference type="CDD" id="cd11041">
    <property type="entry name" value="CYP503A1-like"/>
    <property type="match status" value="1"/>
</dbReference>
<dbReference type="SUPFAM" id="SSF48264">
    <property type="entry name" value="Cytochrome P450"/>
    <property type="match status" value="1"/>
</dbReference>
<dbReference type="PRINTS" id="PR00465">
    <property type="entry name" value="EP450IV"/>
</dbReference>
<comment type="similarity">
    <text evidence="3">Belongs to the cytochrome P450 family.</text>
</comment>
<keyword evidence="4 8" id="KW-0479">Metal-binding</keyword>
<comment type="caution">
    <text evidence="9">The sequence shown here is derived from an EMBL/GenBank/DDBJ whole genome shotgun (WGS) entry which is preliminary data.</text>
</comment>
<evidence type="ECO:0000256" key="8">
    <source>
        <dbReference type="PIRSR" id="PIRSR602403-1"/>
    </source>
</evidence>
<evidence type="ECO:0000256" key="4">
    <source>
        <dbReference type="ARBA" id="ARBA00022723"/>
    </source>
</evidence>
<sequence>MAVLDAVSADIIAELAAVVALAIFARKWTWADLAKAKKDFIARGADIIDEGYYKYKDDKFWVQTADMPRLVLSRKFIPEINNNKMVPDGTLSLTGALKDRLLTKYTDLTHIFESPLHNDVCKIQLTQHLHKLIPGMHEETEYWISQKIGDGCETNAYDVMVTCVVGIISRVYAGTGASRDPEWLKTARDYSISLFAACIALRPYPAFIRGWVAPYMETQKKLKEHLDTAKRQFSPIFAERLRLADAGLIKEEDKPNDMVQWMVDAAKGDDRDPDRLSHNLLFLTVAAIHTSAAGAVHALFDLCGNPEYIEPLREEIRETFEERGITMAAWNQMKRLDSVMKESQRINHPGVLSFNRKVEKPLHLSDGTTIPAGTMVTIPSSSIARDPDIYPNPEKFLGFRFYELRMAKKENAMRYQYTSTGPDSMQFGHGKLACPGRHVVGAVIKDILAEILLKYDVSWPAGTTQRPKNVFSGEHIGPDRSQKIVFTKRVADKTESKTQ</sequence>
<dbReference type="Pfam" id="PF00067">
    <property type="entry name" value="p450"/>
    <property type="match status" value="1"/>
</dbReference>
<feature type="binding site" description="axial binding residue" evidence="8">
    <location>
        <position position="434"/>
    </location>
    <ligand>
        <name>heme</name>
        <dbReference type="ChEBI" id="CHEBI:30413"/>
    </ligand>
    <ligandPart>
        <name>Fe</name>
        <dbReference type="ChEBI" id="CHEBI:18248"/>
    </ligandPart>
</feature>
<dbReference type="InterPro" id="IPR001128">
    <property type="entry name" value="Cyt_P450"/>
</dbReference>
<dbReference type="InterPro" id="IPR002403">
    <property type="entry name" value="Cyt_P450_E_grp-IV"/>
</dbReference>
<organism evidence="9 10">
    <name type="scientific">Stachybotrys elegans</name>
    <dbReference type="NCBI Taxonomy" id="80388"/>
    <lineage>
        <taxon>Eukaryota</taxon>
        <taxon>Fungi</taxon>
        <taxon>Dikarya</taxon>
        <taxon>Ascomycota</taxon>
        <taxon>Pezizomycotina</taxon>
        <taxon>Sordariomycetes</taxon>
        <taxon>Hypocreomycetidae</taxon>
        <taxon>Hypocreales</taxon>
        <taxon>Stachybotryaceae</taxon>
        <taxon>Stachybotrys</taxon>
    </lineage>
</organism>
<evidence type="ECO:0000256" key="7">
    <source>
        <dbReference type="ARBA" id="ARBA00023033"/>
    </source>
</evidence>
<protein>
    <submittedName>
        <fullName evidence="9">Cytochrome P450</fullName>
    </submittedName>
</protein>
<keyword evidence="8" id="KW-0349">Heme</keyword>
<dbReference type="AlphaFoldDB" id="A0A8K0WKZ4"/>
<evidence type="ECO:0000256" key="1">
    <source>
        <dbReference type="ARBA" id="ARBA00001971"/>
    </source>
</evidence>
<evidence type="ECO:0000313" key="10">
    <source>
        <dbReference type="Proteomes" id="UP000813444"/>
    </source>
</evidence>
<proteinExistence type="inferred from homology"/>
<keyword evidence="10" id="KW-1185">Reference proteome</keyword>
<dbReference type="GO" id="GO:0016705">
    <property type="term" value="F:oxidoreductase activity, acting on paired donors, with incorporation or reduction of molecular oxygen"/>
    <property type="evidence" value="ECO:0007669"/>
    <property type="project" value="InterPro"/>
</dbReference>
<dbReference type="InterPro" id="IPR036396">
    <property type="entry name" value="Cyt_P450_sf"/>
</dbReference>
<dbReference type="GO" id="GO:0005506">
    <property type="term" value="F:iron ion binding"/>
    <property type="evidence" value="ECO:0007669"/>
    <property type="project" value="InterPro"/>
</dbReference>
<comment type="cofactor">
    <cofactor evidence="1 8">
        <name>heme</name>
        <dbReference type="ChEBI" id="CHEBI:30413"/>
    </cofactor>
</comment>
<evidence type="ECO:0000313" key="9">
    <source>
        <dbReference type="EMBL" id="KAH7304697.1"/>
    </source>
</evidence>
<reference evidence="9" key="1">
    <citation type="journal article" date="2021" name="Nat. Commun.">
        <title>Genetic determinants of endophytism in the Arabidopsis root mycobiome.</title>
        <authorList>
            <person name="Mesny F."/>
            <person name="Miyauchi S."/>
            <person name="Thiergart T."/>
            <person name="Pickel B."/>
            <person name="Atanasova L."/>
            <person name="Karlsson M."/>
            <person name="Huettel B."/>
            <person name="Barry K.W."/>
            <person name="Haridas S."/>
            <person name="Chen C."/>
            <person name="Bauer D."/>
            <person name="Andreopoulos W."/>
            <person name="Pangilinan J."/>
            <person name="LaButti K."/>
            <person name="Riley R."/>
            <person name="Lipzen A."/>
            <person name="Clum A."/>
            <person name="Drula E."/>
            <person name="Henrissat B."/>
            <person name="Kohler A."/>
            <person name="Grigoriev I.V."/>
            <person name="Martin F.M."/>
            <person name="Hacquard S."/>
        </authorList>
    </citation>
    <scope>NUCLEOTIDE SEQUENCE</scope>
    <source>
        <strain evidence="9">MPI-CAGE-CH-0235</strain>
    </source>
</reference>
<dbReference type="Gene3D" id="1.10.630.10">
    <property type="entry name" value="Cytochrome P450"/>
    <property type="match status" value="1"/>
</dbReference>
<dbReference type="EMBL" id="JAGPNK010000021">
    <property type="protein sequence ID" value="KAH7304697.1"/>
    <property type="molecule type" value="Genomic_DNA"/>
</dbReference>
<evidence type="ECO:0000256" key="2">
    <source>
        <dbReference type="ARBA" id="ARBA00004685"/>
    </source>
</evidence>
<dbReference type="OrthoDB" id="1844152at2759"/>
<keyword evidence="7" id="KW-0503">Monooxygenase</keyword>
<accession>A0A8K0WKZ4</accession>
<evidence type="ECO:0000256" key="5">
    <source>
        <dbReference type="ARBA" id="ARBA00023002"/>
    </source>
</evidence>
<dbReference type="GO" id="GO:0004497">
    <property type="term" value="F:monooxygenase activity"/>
    <property type="evidence" value="ECO:0007669"/>
    <property type="project" value="UniProtKB-KW"/>
</dbReference>
<keyword evidence="5" id="KW-0560">Oxidoreductase</keyword>
<evidence type="ECO:0000256" key="3">
    <source>
        <dbReference type="ARBA" id="ARBA00010617"/>
    </source>
</evidence>